<gene>
    <name evidence="1" type="ORF">V8201_17675</name>
</gene>
<evidence type="ECO:0000313" key="1">
    <source>
        <dbReference type="EMBL" id="MEI5688927.1"/>
    </source>
</evidence>
<dbReference type="InterPro" id="IPR021251">
    <property type="entry name" value="DUF2793"/>
</dbReference>
<keyword evidence="2" id="KW-1185">Reference proteome</keyword>
<comment type="caution">
    <text evidence="1">The sequence shown here is derived from an EMBL/GenBank/DDBJ whole genome shotgun (WGS) entry which is preliminary data.</text>
</comment>
<dbReference type="RefSeq" id="WP_336546104.1">
    <property type="nucleotide sequence ID" value="NZ_JBBBDM010000016.1"/>
</dbReference>
<protein>
    <submittedName>
        <fullName evidence="1">DUF2793 domain-containing protein</fullName>
    </submittedName>
</protein>
<dbReference type="Proteomes" id="UP001367771">
    <property type="component" value="Unassembled WGS sequence"/>
</dbReference>
<proteinExistence type="predicted"/>
<dbReference type="EMBL" id="JBBBDM010000016">
    <property type="protein sequence ID" value="MEI5688927.1"/>
    <property type="molecule type" value="Genomic_DNA"/>
</dbReference>
<organism evidence="1 2">
    <name type="scientific">Sphingomonas kyungheensis</name>
    <dbReference type="NCBI Taxonomy" id="1069987"/>
    <lineage>
        <taxon>Bacteria</taxon>
        <taxon>Pseudomonadati</taxon>
        <taxon>Pseudomonadota</taxon>
        <taxon>Alphaproteobacteria</taxon>
        <taxon>Sphingomonadales</taxon>
        <taxon>Sphingomonadaceae</taxon>
        <taxon>Sphingomonas</taxon>
    </lineage>
</organism>
<evidence type="ECO:0000313" key="2">
    <source>
        <dbReference type="Proteomes" id="UP001367771"/>
    </source>
</evidence>
<sequence>MTTIDQSARLALPFLAPGQAGKELTHNEALVRLDMLVQPVVAGAGGNVPPADPRPGQCWIVGAAPEGLWAGQAQALAGWTGDGWRFVRPAEGYAAWNASTRQPIVYHDGAWHDGDVCAGRLVIGGETVVGARGAAIDDPVGGTIVDNVAREVLTRILSALRQHGLIAR</sequence>
<dbReference type="Pfam" id="PF10983">
    <property type="entry name" value="DUF2793"/>
    <property type="match status" value="1"/>
</dbReference>
<accession>A0ABU8H7J9</accession>
<name>A0ABU8H7J9_9SPHN</name>
<reference evidence="1 2" key="1">
    <citation type="journal article" date="2013" name="Int. J. Syst. Evol. Microbiol.">
        <title>Sphingomonas kyungheensis sp. nov., a bacterium with ginsenoside-converting activity isolated from soil of a ginseng field.</title>
        <authorList>
            <person name="Son H.M."/>
            <person name="Yang J.E."/>
            <person name="Park Y."/>
            <person name="Han C.K."/>
            <person name="Kim S.G."/>
            <person name="Kook M."/>
            <person name="Yi T.H."/>
        </authorList>
    </citation>
    <scope>NUCLEOTIDE SEQUENCE [LARGE SCALE GENOMIC DNA]</scope>
    <source>
        <strain evidence="1 2">LMG 26582</strain>
    </source>
</reference>